<keyword evidence="2" id="KW-1185">Reference proteome</keyword>
<dbReference type="Proteomes" id="UP001060085">
    <property type="component" value="Linkage Group LG06"/>
</dbReference>
<reference evidence="2" key="1">
    <citation type="journal article" date="2023" name="Nat. Plants">
        <title>Single-cell RNA sequencing provides a high-resolution roadmap for understanding the multicellular compartmentation of specialized metabolism.</title>
        <authorList>
            <person name="Sun S."/>
            <person name="Shen X."/>
            <person name="Li Y."/>
            <person name="Li Y."/>
            <person name="Wang S."/>
            <person name="Li R."/>
            <person name="Zhang H."/>
            <person name="Shen G."/>
            <person name="Guo B."/>
            <person name="Wei J."/>
            <person name="Xu J."/>
            <person name="St-Pierre B."/>
            <person name="Chen S."/>
            <person name="Sun C."/>
        </authorList>
    </citation>
    <scope>NUCLEOTIDE SEQUENCE [LARGE SCALE GENOMIC DNA]</scope>
</reference>
<evidence type="ECO:0000313" key="2">
    <source>
        <dbReference type="Proteomes" id="UP001060085"/>
    </source>
</evidence>
<protein>
    <submittedName>
        <fullName evidence="1">Uncharacterized protein</fullName>
    </submittedName>
</protein>
<sequence length="141" mass="16098">MARIRRRVQTGLCNIFHPIGTAHVSRTISINSPKNIWAPTLSLPRRIFHISFSAVALATSELPPFGPSHEAHLFAVDHLSRHSLPLIFQGKKLVDGVIRRRPSDSFFLSKQKFCPRNLESSARLLESLWTFQKHFAYRISL</sequence>
<evidence type="ECO:0000313" key="1">
    <source>
        <dbReference type="EMBL" id="KAI5657723.1"/>
    </source>
</evidence>
<name>A0ACC0ACK4_CATRO</name>
<gene>
    <name evidence="1" type="ORF">M9H77_26516</name>
</gene>
<dbReference type="EMBL" id="CM044706">
    <property type="protein sequence ID" value="KAI5657723.1"/>
    <property type="molecule type" value="Genomic_DNA"/>
</dbReference>
<proteinExistence type="predicted"/>
<organism evidence="1 2">
    <name type="scientific">Catharanthus roseus</name>
    <name type="common">Madagascar periwinkle</name>
    <name type="synonym">Vinca rosea</name>
    <dbReference type="NCBI Taxonomy" id="4058"/>
    <lineage>
        <taxon>Eukaryota</taxon>
        <taxon>Viridiplantae</taxon>
        <taxon>Streptophyta</taxon>
        <taxon>Embryophyta</taxon>
        <taxon>Tracheophyta</taxon>
        <taxon>Spermatophyta</taxon>
        <taxon>Magnoliopsida</taxon>
        <taxon>eudicotyledons</taxon>
        <taxon>Gunneridae</taxon>
        <taxon>Pentapetalae</taxon>
        <taxon>asterids</taxon>
        <taxon>lamiids</taxon>
        <taxon>Gentianales</taxon>
        <taxon>Apocynaceae</taxon>
        <taxon>Rauvolfioideae</taxon>
        <taxon>Vinceae</taxon>
        <taxon>Catharanthinae</taxon>
        <taxon>Catharanthus</taxon>
    </lineage>
</organism>
<comment type="caution">
    <text evidence="1">The sequence shown here is derived from an EMBL/GenBank/DDBJ whole genome shotgun (WGS) entry which is preliminary data.</text>
</comment>
<accession>A0ACC0ACK4</accession>